<name>A0A438HGI1_VITVI</name>
<dbReference type="InterPro" id="IPR036047">
    <property type="entry name" value="F-box-like_dom_sf"/>
</dbReference>
<dbReference type="AlphaFoldDB" id="A0A438HGI1"/>
<comment type="caution">
    <text evidence="1">The sequence shown here is derived from an EMBL/GenBank/DDBJ whole genome shotgun (WGS) entry which is preliminary data.</text>
</comment>
<dbReference type="SUPFAM" id="SSF52047">
    <property type="entry name" value="RNI-like"/>
    <property type="match status" value="1"/>
</dbReference>
<dbReference type="PANTHER" id="PTHR38926:SF5">
    <property type="entry name" value="F-BOX AND LEUCINE-RICH REPEAT PROTEIN 6"/>
    <property type="match status" value="1"/>
</dbReference>
<dbReference type="Gene3D" id="3.80.10.10">
    <property type="entry name" value="Ribonuclease Inhibitor"/>
    <property type="match status" value="1"/>
</dbReference>
<dbReference type="Proteomes" id="UP000288805">
    <property type="component" value="Unassembled WGS sequence"/>
</dbReference>
<evidence type="ECO:0000313" key="1">
    <source>
        <dbReference type="EMBL" id="RVW83581.1"/>
    </source>
</evidence>
<organism evidence="1 2">
    <name type="scientific">Vitis vinifera</name>
    <name type="common">Grape</name>
    <dbReference type="NCBI Taxonomy" id="29760"/>
    <lineage>
        <taxon>Eukaryota</taxon>
        <taxon>Viridiplantae</taxon>
        <taxon>Streptophyta</taxon>
        <taxon>Embryophyta</taxon>
        <taxon>Tracheophyta</taxon>
        <taxon>Spermatophyta</taxon>
        <taxon>Magnoliopsida</taxon>
        <taxon>eudicotyledons</taxon>
        <taxon>Gunneridae</taxon>
        <taxon>Pentapetalae</taxon>
        <taxon>rosids</taxon>
        <taxon>Vitales</taxon>
        <taxon>Vitaceae</taxon>
        <taxon>Viteae</taxon>
        <taxon>Vitis</taxon>
    </lineage>
</organism>
<dbReference type="Gene3D" id="1.20.1280.50">
    <property type="match status" value="1"/>
</dbReference>
<sequence length="335" mass="37944">MSGYTRCYSNIRKRLLAECYRRKCEKLCLQFQEVLLAGIDRLPPKKIYREFKKMLLALGRPKWEELDRDCLVIVLQKAGLKSLVSSAPYVCKTWHEASLDPKCWEDLAFPEHIDLMMERLAGISRTAFMRAIVDHSGGHATSIMLSNDFSIEALEYVGNQCPALKSLALHHPMAHQKAVVISNQISKWGNLETATLMRGCHMKKIVPQISLHCKNFTDLRAPQSYIGEDEASLIVTHLPKIKHLSLKGSTIDRETLVMIILGCKELASSDARDCTGFKADEAGILRLASHIPASKCEGSRDFKNYRHRLVNGVPQQELEEGHIDIEWDCLFHNFG</sequence>
<reference evidence="1 2" key="1">
    <citation type="journal article" date="2018" name="PLoS Genet.">
        <title>Population sequencing reveals clonal diversity and ancestral inbreeding in the grapevine cultivar Chardonnay.</title>
        <authorList>
            <person name="Roach M.J."/>
            <person name="Johnson D.L."/>
            <person name="Bohlmann J."/>
            <person name="van Vuuren H.J."/>
            <person name="Jones S.J."/>
            <person name="Pretorius I.S."/>
            <person name="Schmidt S.A."/>
            <person name="Borneman A.R."/>
        </authorList>
    </citation>
    <scope>NUCLEOTIDE SEQUENCE [LARGE SCALE GENOMIC DNA]</scope>
    <source>
        <strain evidence="2">cv. Chardonnay</strain>
        <tissue evidence="1">Leaf</tissue>
    </source>
</reference>
<gene>
    <name evidence="1" type="primary">VvCHDp000881_13</name>
    <name evidence="1" type="ORF">CK203_039302</name>
</gene>
<dbReference type="PANTHER" id="PTHR38926">
    <property type="entry name" value="F-BOX DOMAIN CONTAINING PROTEIN, EXPRESSED"/>
    <property type="match status" value="1"/>
</dbReference>
<dbReference type="InterPro" id="IPR032675">
    <property type="entry name" value="LRR_dom_sf"/>
</dbReference>
<proteinExistence type="predicted"/>
<evidence type="ECO:0000313" key="2">
    <source>
        <dbReference type="Proteomes" id="UP000288805"/>
    </source>
</evidence>
<dbReference type="SUPFAM" id="SSF81383">
    <property type="entry name" value="F-box domain"/>
    <property type="match status" value="1"/>
</dbReference>
<protein>
    <submittedName>
        <fullName evidence="1">F-box/LRR-repeat protein</fullName>
    </submittedName>
</protein>
<accession>A0A438HGI1</accession>
<dbReference type="EMBL" id="QGNW01000225">
    <property type="protein sequence ID" value="RVW83581.1"/>
    <property type="molecule type" value="Genomic_DNA"/>
</dbReference>